<name>A0ABD5YPI6_9EURY</name>
<proteinExistence type="predicted"/>
<evidence type="ECO:0000313" key="1">
    <source>
        <dbReference type="EMBL" id="MFC7188310.1"/>
    </source>
</evidence>
<keyword evidence="2" id="KW-1185">Reference proteome</keyword>
<dbReference type="EMBL" id="JBHSZZ010000089">
    <property type="protein sequence ID" value="MFC7188310.1"/>
    <property type="molecule type" value="Genomic_DNA"/>
</dbReference>
<accession>A0ABD5YPI6</accession>
<gene>
    <name evidence="1" type="ORF">ACFQMK_15845</name>
</gene>
<dbReference type="AlphaFoldDB" id="A0ABD5YPI6"/>
<evidence type="ECO:0008006" key="3">
    <source>
        <dbReference type="Google" id="ProtNLM"/>
    </source>
</evidence>
<evidence type="ECO:0000313" key="2">
    <source>
        <dbReference type="Proteomes" id="UP001596390"/>
    </source>
</evidence>
<protein>
    <recommendedName>
        <fullName evidence="3">Restriction endonuclease</fullName>
    </recommendedName>
</protein>
<sequence length="394" mass="44106">MPDNLDTAYVNHTSSTSVHQDVLADLYERRWVGIHYGDIPSLNKEEWKSDHGYTTGGNAVGRLCDYAEEGKILSASYTGHPDLDGGRLVGTIGASDENEDDDVLLIVCRNKRVEGQERGVVDYLRVKPGADISEVEAEVGGLTTEAEQVVREAIGNDGFDEDDPDYRILKGLEFNDEVEWVWNRDFPGLWAANKRQTIAGWNTGKSHLYAAYYAACESKIDDMREVKDKLPDDENDDNIEDVGLLSEGQLEVLCSQYLRRKHTEYFETLPVGGSLSGVDIVARSEENEILAQVTFTEDVEEKLRRLLSYADHSTTDQNVRFYFFGPRKGKEGLGESIAGYPIEDIYMPIKDVYDKFESDDSTIVDSSTEQVAPTSILDQLLNVDLSDDNPPSFD</sequence>
<dbReference type="RefSeq" id="WP_267665749.1">
    <property type="nucleotide sequence ID" value="NZ_JAODIX010000089.1"/>
</dbReference>
<comment type="caution">
    <text evidence="1">The sequence shown here is derived from an EMBL/GenBank/DDBJ whole genome shotgun (WGS) entry which is preliminary data.</text>
</comment>
<dbReference type="Proteomes" id="UP001596390">
    <property type="component" value="Unassembled WGS sequence"/>
</dbReference>
<reference evidence="1 2" key="1">
    <citation type="journal article" date="2019" name="Int. J. Syst. Evol. Microbiol.">
        <title>The Global Catalogue of Microorganisms (GCM) 10K type strain sequencing project: providing services to taxonomists for standard genome sequencing and annotation.</title>
        <authorList>
            <consortium name="The Broad Institute Genomics Platform"/>
            <consortium name="The Broad Institute Genome Sequencing Center for Infectious Disease"/>
            <person name="Wu L."/>
            <person name="Ma J."/>
        </authorList>
    </citation>
    <scope>NUCLEOTIDE SEQUENCE [LARGE SCALE GENOMIC DNA]</scope>
    <source>
        <strain evidence="1 2">Q85</strain>
    </source>
</reference>
<organism evidence="1 2">
    <name type="scientific">Halorubrum yunnanense</name>
    <dbReference type="NCBI Taxonomy" id="1526162"/>
    <lineage>
        <taxon>Archaea</taxon>
        <taxon>Methanobacteriati</taxon>
        <taxon>Methanobacteriota</taxon>
        <taxon>Stenosarchaea group</taxon>
        <taxon>Halobacteria</taxon>
        <taxon>Halobacteriales</taxon>
        <taxon>Haloferacaceae</taxon>
        <taxon>Halorubrum</taxon>
    </lineage>
</organism>